<organism evidence="2 3">
    <name type="scientific">Polysphondylium violaceum</name>
    <dbReference type="NCBI Taxonomy" id="133409"/>
    <lineage>
        <taxon>Eukaryota</taxon>
        <taxon>Amoebozoa</taxon>
        <taxon>Evosea</taxon>
        <taxon>Eumycetozoa</taxon>
        <taxon>Dictyostelia</taxon>
        <taxon>Dictyosteliales</taxon>
        <taxon>Dictyosteliaceae</taxon>
        <taxon>Polysphondylium</taxon>
    </lineage>
</organism>
<evidence type="ECO:0000256" key="1">
    <source>
        <dbReference type="SAM" id="SignalP"/>
    </source>
</evidence>
<evidence type="ECO:0000313" key="2">
    <source>
        <dbReference type="EMBL" id="KAF2072703.1"/>
    </source>
</evidence>
<feature type="chain" id="PRO_5035171366" description="Secreted protein" evidence="1">
    <location>
        <begin position="24"/>
        <end position="100"/>
    </location>
</feature>
<protein>
    <recommendedName>
        <fullName evidence="4">Secreted protein</fullName>
    </recommendedName>
</protein>
<comment type="caution">
    <text evidence="2">The sequence shown here is derived from an EMBL/GenBank/DDBJ whole genome shotgun (WGS) entry which is preliminary data.</text>
</comment>
<gene>
    <name evidence="2" type="ORF">CYY_005983</name>
</gene>
<evidence type="ECO:0000313" key="3">
    <source>
        <dbReference type="Proteomes" id="UP000695562"/>
    </source>
</evidence>
<sequence>MKSTTLILSIIISIIFAVSFVSASPNFECSFTCTDGSKSILPFISSEENCKLAVYYSECPKRNTPEGYYCHEWCYPAINAHQAQIRLNPSHSLTFQNHAN</sequence>
<keyword evidence="3" id="KW-1185">Reference proteome</keyword>
<dbReference type="EMBL" id="AJWJ01000256">
    <property type="protein sequence ID" value="KAF2072703.1"/>
    <property type="molecule type" value="Genomic_DNA"/>
</dbReference>
<keyword evidence="1" id="KW-0732">Signal</keyword>
<reference evidence="2" key="1">
    <citation type="submission" date="2020-01" db="EMBL/GenBank/DDBJ databases">
        <title>Development of genomics and gene disruption for Polysphondylium violaceum indicates a role for the polyketide synthase stlB in stalk morphogenesis.</title>
        <authorList>
            <person name="Narita B."/>
            <person name="Kawabe Y."/>
            <person name="Kin K."/>
            <person name="Saito T."/>
            <person name="Gibbs R."/>
            <person name="Kuspa A."/>
            <person name="Muzny D."/>
            <person name="Queller D."/>
            <person name="Richards S."/>
            <person name="Strassman J."/>
            <person name="Sucgang R."/>
            <person name="Worley K."/>
            <person name="Schaap P."/>
        </authorList>
    </citation>
    <scope>NUCLEOTIDE SEQUENCE</scope>
    <source>
        <strain evidence="2">QSvi11</strain>
    </source>
</reference>
<dbReference type="Proteomes" id="UP000695562">
    <property type="component" value="Unassembled WGS sequence"/>
</dbReference>
<evidence type="ECO:0008006" key="4">
    <source>
        <dbReference type="Google" id="ProtNLM"/>
    </source>
</evidence>
<proteinExistence type="predicted"/>
<dbReference type="AlphaFoldDB" id="A0A8J4UZ97"/>
<feature type="signal peptide" evidence="1">
    <location>
        <begin position="1"/>
        <end position="23"/>
    </location>
</feature>
<accession>A0A8J4UZ97</accession>
<name>A0A8J4UZ97_9MYCE</name>